<gene>
    <name evidence="2" type="ORF">FUA48_10835</name>
</gene>
<dbReference type="OrthoDB" id="1263170at2"/>
<dbReference type="EMBL" id="CP042831">
    <property type="protein sequence ID" value="QEE50056.1"/>
    <property type="molecule type" value="Genomic_DNA"/>
</dbReference>
<dbReference type="PROSITE" id="PS51257">
    <property type="entry name" value="PROKAR_LIPOPROTEIN"/>
    <property type="match status" value="1"/>
</dbReference>
<evidence type="ECO:0000313" key="2">
    <source>
        <dbReference type="EMBL" id="QEE50056.1"/>
    </source>
</evidence>
<keyword evidence="3" id="KW-1185">Reference proteome</keyword>
<evidence type="ECO:0000256" key="1">
    <source>
        <dbReference type="SAM" id="SignalP"/>
    </source>
</evidence>
<dbReference type="KEGG" id="fak:FUA48_10835"/>
<accession>A0A5B9FVF6</accession>
<protein>
    <submittedName>
        <fullName evidence="2">Uncharacterized protein</fullName>
    </submittedName>
</protein>
<keyword evidence="1" id="KW-0732">Signal</keyword>
<name>A0A5B9FVF6_9FLAO</name>
<proteinExistence type="predicted"/>
<dbReference type="RefSeq" id="WP_147583545.1">
    <property type="nucleotide sequence ID" value="NZ_CP042831.1"/>
</dbReference>
<organism evidence="2 3">
    <name type="scientific">Flavobacterium alkalisoli</name>
    <dbReference type="NCBI Taxonomy" id="2602769"/>
    <lineage>
        <taxon>Bacteria</taxon>
        <taxon>Pseudomonadati</taxon>
        <taxon>Bacteroidota</taxon>
        <taxon>Flavobacteriia</taxon>
        <taxon>Flavobacteriales</taxon>
        <taxon>Flavobacteriaceae</taxon>
        <taxon>Flavobacterium</taxon>
    </lineage>
</organism>
<reference evidence="2 3" key="1">
    <citation type="submission" date="2019-08" db="EMBL/GenBank/DDBJ databases">
        <title>Flavobacterium alkalisoli sp. nov., isolated from rhizosphere soil of Suaeda salsa.</title>
        <authorList>
            <person name="Sun J.-Q."/>
            <person name="Xu L."/>
        </authorList>
    </citation>
    <scope>NUCLEOTIDE SEQUENCE [LARGE SCALE GENOMIC DNA]</scope>
    <source>
        <strain evidence="2 3">XS-5</strain>
    </source>
</reference>
<feature type="signal peptide" evidence="1">
    <location>
        <begin position="1"/>
        <end position="19"/>
    </location>
</feature>
<feature type="chain" id="PRO_5022857392" evidence="1">
    <location>
        <begin position="20"/>
        <end position="174"/>
    </location>
</feature>
<evidence type="ECO:0000313" key="3">
    <source>
        <dbReference type="Proteomes" id="UP000321222"/>
    </source>
</evidence>
<dbReference type="Proteomes" id="UP000321222">
    <property type="component" value="Chromosome"/>
</dbReference>
<sequence length="174" mass="20324">MKLSIILLLLLAFSCGNPANEFDSKLIKRIADEDITTDIPSRYSGLDFYVKCENGDVAQVGINLLRFMYKENKMDISFEEFITTVLNHQQTFAESKYIDCFSLDKEISKQYHSQGFKSFLAIYFEKSHDSFRLKKSLSENKLETLFYYCYLNNYLSSFDDPSGFHYITKTSDLY</sequence>
<dbReference type="AlphaFoldDB" id="A0A5B9FVF6"/>